<keyword evidence="3" id="KW-1185">Reference proteome</keyword>
<protein>
    <recommendedName>
        <fullName evidence="4">DUF4381 domain-containing protein</fullName>
    </recommendedName>
</protein>
<keyword evidence="1" id="KW-0812">Transmembrane</keyword>
<proteinExistence type="predicted"/>
<evidence type="ECO:0000256" key="1">
    <source>
        <dbReference type="SAM" id="Phobius"/>
    </source>
</evidence>
<gene>
    <name evidence="2" type="ORF">AU192_09215</name>
</gene>
<dbReference type="Proteomes" id="UP000053707">
    <property type="component" value="Unassembled WGS sequence"/>
</dbReference>
<evidence type="ECO:0008006" key="4">
    <source>
        <dbReference type="Google" id="ProtNLM"/>
    </source>
</evidence>
<organism evidence="2 3">
    <name type="scientific">Mycobacterium lehmannii</name>
    <dbReference type="NCBI Taxonomy" id="2048550"/>
    <lineage>
        <taxon>Bacteria</taxon>
        <taxon>Bacillati</taxon>
        <taxon>Actinomycetota</taxon>
        <taxon>Actinomycetes</taxon>
        <taxon>Mycobacteriales</taxon>
        <taxon>Mycobacteriaceae</taxon>
        <taxon>Mycobacterium</taxon>
    </lineage>
</organism>
<sequence length="157" mass="17394">MPDDLLRFVGGPMPYSSGWLWLGLLIVLLVIAWYIGVFVWTLPAQQLRRLPVVRSLHARLLRRRFARCVQRIAAGHRDGELTDAEAGAAMSRTLRSFLHQATGTRAQYMQLDDIASGELAPAAPMLAALDDAQFNAASPVRVDEVGATTEELIRSWP</sequence>
<keyword evidence="1" id="KW-1133">Transmembrane helix</keyword>
<accession>A0A101A050</accession>
<comment type="caution">
    <text evidence="2">The sequence shown here is derived from an EMBL/GenBank/DDBJ whole genome shotgun (WGS) entry which is preliminary data.</text>
</comment>
<dbReference type="AlphaFoldDB" id="A0A101A050"/>
<name>A0A101A050_9MYCO</name>
<reference evidence="2 3" key="1">
    <citation type="submission" date="2016-01" db="EMBL/GenBank/DDBJ databases">
        <authorList>
            <consortium name="TB Trials Study Group"/>
            <person name="Sutton G."/>
            <person name="Brinkac L."/>
            <person name="Sanka R."/>
            <person name="Adams M."/>
            <person name="Lau E.L."/>
            <person name="Macaden R."/>
            <person name="Grewal H.M.S."/>
        </authorList>
    </citation>
    <scope>NUCLEOTIDE SEQUENCE [LARGE SCALE GENOMIC DNA]</scope>
    <source>
        <strain evidence="2 3">IS-1744</strain>
    </source>
</reference>
<keyword evidence="1" id="KW-0472">Membrane</keyword>
<dbReference type="EMBL" id="LQIR01000067">
    <property type="protein sequence ID" value="KUI07654.1"/>
    <property type="molecule type" value="Genomic_DNA"/>
</dbReference>
<feature type="transmembrane region" description="Helical" evidence="1">
    <location>
        <begin position="20"/>
        <end position="42"/>
    </location>
</feature>
<evidence type="ECO:0000313" key="3">
    <source>
        <dbReference type="Proteomes" id="UP000053707"/>
    </source>
</evidence>
<dbReference type="RefSeq" id="WP_064399662.1">
    <property type="nucleotide sequence ID" value="NZ_LQIR01000067.1"/>
</dbReference>
<evidence type="ECO:0000313" key="2">
    <source>
        <dbReference type="EMBL" id="KUI07654.1"/>
    </source>
</evidence>